<name>A0A1H6F616_9GAMM</name>
<dbReference type="Pfam" id="PF01408">
    <property type="entry name" value="GFO_IDH_MocA"/>
    <property type="match status" value="1"/>
</dbReference>
<evidence type="ECO:0000313" key="5">
    <source>
        <dbReference type="Proteomes" id="UP000236724"/>
    </source>
</evidence>
<keyword evidence="5" id="KW-1185">Reference proteome</keyword>
<accession>A0A1H6F616</accession>
<dbReference type="AlphaFoldDB" id="A0A1H6F616"/>
<dbReference type="InterPro" id="IPR036291">
    <property type="entry name" value="NAD(P)-bd_dom_sf"/>
</dbReference>
<dbReference type="RefSeq" id="WP_103919515.1">
    <property type="nucleotide sequence ID" value="NZ_FMSV02000366.1"/>
</dbReference>
<dbReference type="EMBL" id="FMSV02000366">
    <property type="protein sequence ID" value="SEH05617.1"/>
    <property type="molecule type" value="Genomic_DNA"/>
</dbReference>
<organism evidence="4 5">
    <name type="scientific">Candidatus Venteria ishoeyi</name>
    <dbReference type="NCBI Taxonomy" id="1899563"/>
    <lineage>
        <taxon>Bacteria</taxon>
        <taxon>Pseudomonadati</taxon>
        <taxon>Pseudomonadota</taxon>
        <taxon>Gammaproteobacteria</taxon>
        <taxon>Thiotrichales</taxon>
        <taxon>Thiotrichaceae</taxon>
        <taxon>Venteria</taxon>
    </lineage>
</organism>
<evidence type="ECO:0000313" key="4">
    <source>
        <dbReference type="EMBL" id="SEH05617.1"/>
    </source>
</evidence>
<comment type="similarity">
    <text evidence="1">Belongs to the Gfo/Idh/MocA family.</text>
</comment>
<protein>
    <submittedName>
        <fullName evidence="4">Putative oxidoreductase</fullName>
    </submittedName>
</protein>
<dbReference type="SUPFAM" id="SSF51735">
    <property type="entry name" value="NAD(P)-binding Rossmann-fold domains"/>
    <property type="match status" value="1"/>
</dbReference>
<reference evidence="4 5" key="1">
    <citation type="submission" date="2016-10" db="EMBL/GenBank/DDBJ databases">
        <authorList>
            <person name="de Groot N.N."/>
        </authorList>
    </citation>
    <scope>NUCLEOTIDE SEQUENCE [LARGE SCALE GENOMIC DNA]</scope>
    <source>
        <strain evidence="4">MBHS1</strain>
    </source>
</reference>
<evidence type="ECO:0000256" key="1">
    <source>
        <dbReference type="ARBA" id="ARBA00010928"/>
    </source>
</evidence>
<dbReference type="InterPro" id="IPR000683">
    <property type="entry name" value="Gfo/Idh/MocA-like_OxRdtase_N"/>
</dbReference>
<gene>
    <name evidence="4" type="ORF">MBHS_01472</name>
</gene>
<dbReference type="GO" id="GO:0016491">
    <property type="term" value="F:oxidoreductase activity"/>
    <property type="evidence" value="ECO:0007669"/>
    <property type="project" value="UniProtKB-KW"/>
</dbReference>
<dbReference type="PANTHER" id="PTHR43708">
    <property type="entry name" value="CONSERVED EXPRESSED OXIDOREDUCTASE (EUROFUNG)"/>
    <property type="match status" value="1"/>
</dbReference>
<dbReference type="GO" id="GO:0000166">
    <property type="term" value="F:nucleotide binding"/>
    <property type="evidence" value="ECO:0007669"/>
    <property type="project" value="InterPro"/>
</dbReference>
<dbReference type="InterPro" id="IPR051317">
    <property type="entry name" value="Gfo/Idh/MocA_oxidoreduct"/>
</dbReference>
<keyword evidence="2" id="KW-0560">Oxidoreductase</keyword>
<feature type="domain" description="Gfo/Idh/MocA-like oxidoreductase N-terminal" evidence="3">
    <location>
        <begin position="4"/>
        <end position="121"/>
    </location>
</feature>
<evidence type="ECO:0000259" key="3">
    <source>
        <dbReference type="Pfam" id="PF01408"/>
    </source>
</evidence>
<dbReference type="Gene3D" id="3.40.50.720">
    <property type="entry name" value="NAD(P)-binding Rossmann-like Domain"/>
    <property type="match status" value="1"/>
</dbReference>
<evidence type="ECO:0000256" key="2">
    <source>
        <dbReference type="ARBA" id="ARBA00023002"/>
    </source>
</evidence>
<dbReference type="Gene3D" id="3.30.360.10">
    <property type="entry name" value="Dihydrodipicolinate Reductase, domain 2"/>
    <property type="match status" value="1"/>
</dbReference>
<dbReference type="PANTHER" id="PTHR43708:SF5">
    <property type="entry name" value="CONSERVED EXPRESSED OXIDOREDUCTASE (EUROFUNG)-RELATED"/>
    <property type="match status" value="1"/>
</dbReference>
<dbReference type="Proteomes" id="UP000236724">
    <property type="component" value="Unassembled WGS sequence"/>
</dbReference>
<proteinExistence type="inferred from homology"/>
<dbReference type="OrthoDB" id="9792935at2"/>
<sequence length="357" mass="41336">MNKKIAVIGGGRWGRVLVNVLNSLNQAVLWVTKHGKKQNSQWLKYNHLNAEITDIEHNAFDSKKIKAIIISTSSHTHFNLTKKALKNCIPVLSEKPYAFTMQQAEELIRLSLKKNTLAAVNLEFMYADYLTTFKQKIKTIEKKNISITWHDPFKEEHYGEIKYGDIYTPLVHDSLPHCWSLFANNLHFESLEYQKDSSLLISMINHSSKFKISLNRRGNRRIRHININQGEAELDFSLEPGFSTIHGKKYKNEWGEQHPLAAALIHFLSAISNPNIVLVNTLENCKNAVKLSQIAYDEFYIKVKEGIMQNKFTPKQQEYALYDYFIPKLMSQGTKIYAYSEQEIADFLNKAQYLNFD</sequence>